<organism evidence="2 3">
    <name type="scientific">Scylla paramamosain</name>
    <name type="common">Mud crab</name>
    <dbReference type="NCBI Taxonomy" id="85552"/>
    <lineage>
        <taxon>Eukaryota</taxon>
        <taxon>Metazoa</taxon>
        <taxon>Ecdysozoa</taxon>
        <taxon>Arthropoda</taxon>
        <taxon>Crustacea</taxon>
        <taxon>Multicrustacea</taxon>
        <taxon>Malacostraca</taxon>
        <taxon>Eumalacostraca</taxon>
        <taxon>Eucarida</taxon>
        <taxon>Decapoda</taxon>
        <taxon>Pleocyemata</taxon>
        <taxon>Brachyura</taxon>
        <taxon>Eubrachyura</taxon>
        <taxon>Portunoidea</taxon>
        <taxon>Portunidae</taxon>
        <taxon>Portuninae</taxon>
        <taxon>Scylla</taxon>
    </lineage>
</organism>
<keyword evidence="1" id="KW-0732">Signal</keyword>
<reference evidence="2 3" key="1">
    <citation type="submission" date="2023-03" db="EMBL/GenBank/DDBJ databases">
        <title>High-quality genome of Scylla paramamosain provides insights in environmental adaptation.</title>
        <authorList>
            <person name="Zhang L."/>
        </authorList>
    </citation>
    <scope>NUCLEOTIDE SEQUENCE [LARGE SCALE GENOMIC DNA]</scope>
    <source>
        <strain evidence="2">LZ_2023a</strain>
        <tissue evidence="2">Muscle</tissue>
    </source>
</reference>
<evidence type="ECO:0000313" key="2">
    <source>
        <dbReference type="EMBL" id="KAK8386246.1"/>
    </source>
</evidence>
<keyword evidence="3" id="KW-1185">Reference proteome</keyword>
<dbReference type="EMBL" id="JARAKH010000031">
    <property type="protein sequence ID" value="KAK8386246.1"/>
    <property type="molecule type" value="Genomic_DNA"/>
</dbReference>
<feature type="signal peptide" evidence="1">
    <location>
        <begin position="1"/>
        <end position="18"/>
    </location>
</feature>
<sequence>MTGVQAWAVWCVLTLVSSGKYPPKGLSSPGSKLSIPALLSLGTKRLEEGCECSEYVIWGRETTGGEDGRRVKGPMDALNGSCGCWEDMAIYTKALKNMLRPFLMTLEHVNLGHSGEKRLN</sequence>
<evidence type="ECO:0000256" key="1">
    <source>
        <dbReference type="SAM" id="SignalP"/>
    </source>
</evidence>
<evidence type="ECO:0000313" key="3">
    <source>
        <dbReference type="Proteomes" id="UP001487740"/>
    </source>
</evidence>
<proteinExistence type="predicted"/>
<name>A0AAW0TG41_SCYPA</name>
<dbReference type="Proteomes" id="UP001487740">
    <property type="component" value="Unassembled WGS sequence"/>
</dbReference>
<protein>
    <submittedName>
        <fullName evidence="2">Uncharacterized protein</fullName>
    </submittedName>
</protein>
<accession>A0AAW0TG41</accession>
<gene>
    <name evidence="2" type="ORF">O3P69_010744</name>
</gene>
<comment type="caution">
    <text evidence="2">The sequence shown here is derived from an EMBL/GenBank/DDBJ whole genome shotgun (WGS) entry which is preliminary data.</text>
</comment>
<dbReference type="AlphaFoldDB" id="A0AAW0TG41"/>
<feature type="chain" id="PRO_5043642903" evidence="1">
    <location>
        <begin position="19"/>
        <end position="120"/>
    </location>
</feature>